<proteinExistence type="predicted"/>
<dbReference type="SMART" id="SM00471">
    <property type="entry name" value="HDc"/>
    <property type="match status" value="1"/>
</dbReference>
<dbReference type="GO" id="GO:0016787">
    <property type="term" value="F:hydrolase activity"/>
    <property type="evidence" value="ECO:0007669"/>
    <property type="project" value="UniProtKB-KW"/>
</dbReference>
<dbReference type="SUPFAM" id="SSF109604">
    <property type="entry name" value="HD-domain/PDEase-like"/>
    <property type="match status" value="1"/>
</dbReference>
<dbReference type="Proteomes" id="UP000030153">
    <property type="component" value="Unassembled WGS sequence"/>
</dbReference>
<accession>A0A0A2UYQ8</accession>
<dbReference type="OrthoDB" id="9797344at2"/>
<name>A0A0A2UYQ8_9BACI</name>
<organism evidence="2 3">
    <name type="scientific">Pontibacillus chungwhensis BH030062</name>
    <dbReference type="NCBI Taxonomy" id="1385513"/>
    <lineage>
        <taxon>Bacteria</taxon>
        <taxon>Bacillati</taxon>
        <taxon>Bacillota</taxon>
        <taxon>Bacilli</taxon>
        <taxon>Bacillales</taxon>
        <taxon>Bacillaceae</taxon>
        <taxon>Pontibacillus</taxon>
    </lineage>
</organism>
<dbReference type="eggNOG" id="COG1418">
    <property type="taxonomic scope" value="Bacteria"/>
</dbReference>
<gene>
    <name evidence="2" type="ORF">N780_12180</name>
</gene>
<dbReference type="PANTHER" id="PTHR33594:SF1">
    <property type="entry name" value="HD_PDEASE DOMAIN-CONTAINING PROTEIN"/>
    <property type="match status" value="1"/>
</dbReference>
<sequence>MEDEVLENISSFIYNRFRHDATGHDFYHMKRVAKMAKRLAVLEGADPFISETAGWLHDTLDPKLTENLTEAKQEVINLLEFCHIPQKEQKQILRAMEAVSFKSGHRIPQCIEGKVVQDADRLDAIGAIGIARAFSFGGAKGQALHSETSEETTIRHFYDKLLKIQGLLNTPSAVKIGQKRHDFLETYLHQFYEEWM</sequence>
<keyword evidence="2" id="KW-0378">Hydrolase</keyword>
<comment type="caution">
    <text evidence="2">The sequence shown here is derived from an EMBL/GenBank/DDBJ whole genome shotgun (WGS) entry which is preliminary data.</text>
</comment>
<reference evidence="2 3" key="1">
    <citation type="submission" date="2013-08" db="EMBL/GenBank/DDBJ databases">
        <title>Genome of Pontibacillus chungwhensis.</title>
        <authorList>
            <person name="Wang Q."/>
            <person name="Wang G."/>
        </authorList>
    </citation>
    <scope>NUCLEOTIDE SEQUENCE [LARGE SCALE GENOMIC DNA]</scope>
    <source>
        <strain evidence="2 3">BH030062</strain>
    </source>
</reference>
<dbReference type="RefSeq" id="WP_036779245.1">
    <property type="nucleotide sequence ID" value="NZ_AVBG01000001.1"/>
</dbReference>
<dbReference type="CDD" id="cd00077">
    <property type="entry name" value="HDc"/>
    <property type="match status" value="1"/>
</dbReference>
<dbReference type="AlphaFoldDB" id="A0A0A2UYQ8"/>
<dbReference type="STRING" id="1385513.N780_12180"/>
<evidence type="ECO:0000313" key="2">
    <source>
        <dbReference type="EMBL" id="KGP93074.1"/>
    </source>
</evidence>
<dbReference type="Pfam" id="PF01966">
    <property type="entry name" value="HD"/>
    <property type="match status" value="1"/>
</dbReference>
<evidence type="ECO:0000259" key="1">
    <source>
        <dbReference type="SMART" id="SM00471"/>
    </source>
</evidence>
<evidence type="ECO:0000313" key="3">
    <source>
        <dbReference type="Proteomes" id="UP000030153"/>
    </source>
</evidence>
<dbReference type="InterPro" id="IPR003607">
    <property type="entry name" value="HD/PDEase_dom"/>
</dbReference>
<dbReference type="Gene3D" id="1.20.58.1910">
    <property type="match status" value="1"/>
</dbReference>
<dbReference type="PANTHER" id="PTHR33594">
    <property type="entry name" value="SUPERFAMILY HYDROLASE, PUTATIVE (AFU_ORTHOLOGUE AFUA_1G03035)-RELATED"/>
    <property type="match status" value="1"/>
</dbReference>
<dbReference type="EMBL" id="AVBG01000001">
    <property type="protein sequence ID" value="KGP93074.1"/>
    <property type="molecule type" value="Genomic_DNA"/>
</dbReference>
<dbReference type="InterPro" id="IPR006674">
    <property type="entry name" value="HD_domain"/>
</dbReference>
<feature type="domain" description="HD/PDEase" evidence="1">
    <location>
        <begin position="21"/>
        <end position="134"/>
    </location>
</feature>
<keyword evidence="3" id="KW-1185">Reference proteome</keyword>
<dbReference type="Gene3D" id="1.10.472.50">
    <property type="entry name" value="HD-domain/PDEase-like"/>
    <property type="match status" value="1"/>
</dbReference>
<protein>
    <submittedName>
        <fullName evidence="2">Phosphohydrolase</fullName>
    </submittedName>
</protein>